<dbReference type="EMBL" id="BPTR01000001">
    <property type="protein sequence ID" value="GJG27408.1"/>
    <property type="molecule type" value="Genomic_DNA"/>
</dbReference>
<sequence length="263" mass="30902">MRKGLIILIYCFIALKGIATNEKASYECIYRLTYQVDTIQKRYSEALMSLRVAENQSFFFSQSGYERDSSTLNIENFSEWKAITDSIKRKYGKINSAYYILKNYQKNNLEYIINKYKYTENIPDFKWHYTNEKKKIGEHECQKATCAYMGRNYEVWFTPDIPISDGPWKFCGLPGLILEAYDTQHHYEFNFLGMNKCDVEIFVPVVNCTKTTKKKVIELTQKRIDDPNAFMKLLSAKTGIKGKTKFPKKFSYATMERLEAFPK</sequence>
<name>A0AA37HWL3_SEGBR</name>
<dbReference type="Proteomes" id="UP000887043">
    <property type="component" value="Unassembled WGS sequence"/>
</dbReference>
<evidence type="ECO:0008006" key="3">
    <source>
        <dbReference type="Google" id="ProtNLM"/>
    </source>
</evidence>
<dbReference type="AlphaFoldDB" id="A0AA37HWL3"/>
<gene>
    <name evidence="1" type="ORF">PRRU23_11080</name>
</gene>
<dbReference type="InterPro" id="IPR005901">
    <property type="entry name" value="GLPGLI"/>
</dbReference>
<protein>
    <recommendedName>
        <fullName evidence="3">GLPGLI family protein</fullName>
    </recommendedName>
</protein>
<organism evidence="1 2">
    <name type="scientific">Segatella bryantii</name>
    <name type="common">Prevotella bryantii</name>
    <dbReference type="NCBI Taxonomy" id="77095"/>
    <lineage>
        <taxon>Bacteria</taxon>
        <taxon>Pseudomonadati</taxon>
        <taxon>Bacteroidota</taxon>
        <taxon>Bacteroidia</taxon>
        <taxon>Bacteroidales</taxon>
        <taxon>Prevotellaceae</taxon>
        <taxon>Segatella</taxon>
    </lineage>
</organism>
<accession>A0AA37HWL3</accession>
<dbReference type="Pfam" id="PF09697">
    <property type="entry name" value="Porph_ging"/>
    <property type="match status" value="1"/>
</dbReference>
<reference evidence="1" key="1">
    <citation type="submission" date="2021-08" db="EMBL/GenBank/DDBJ databases">
        <title>Prevotella lacticifex sp. nov., isolated from rumen of cow.</title>
        <authorList>
            <person name="Shinkai T."/>
            <person name="Ikeyama N."/>
            <person name="Kumagai M."/>
            <person name="Ohmori H."/>
            <person name="Sakamoto M."/>
            <person name="Ohkuma M."/>
            <person name="Mitsumori M."/>
        </authorList>
    </citation>
    <scope>NUCLEOTIDE SEQUENCE</scope>
    <source>
        <strain evidence="1">DSM 11371</strain>
    </source>
</reference>
<evidence type="ECO:0000313" key="2">
    <source>
        <dbReference type="Proteomes" id="UP000887043"/>
    </source>
</evidence>
<comment type="caution">
    <text evidence="1">The sequence shown here is derived from an EMBL/GenBank/DDBJ whole genome shotgun (WGS) entry which is preliminary data.</text>
</comment>
<proteinExistence type="predicted"/>
<dbReference type="NCBIfam" id="TIGR01200">
    <property type="entry name" value="GLPGLI"/>
    <property type="match status" value="1"/>
</dbReference>
<evidence type="ECO:0000313" key="1">
    <source>
        <dbReference type="EMBL" id="GJG27408.1"/>
    </source>
</evidence>